<dbReference type="RefSeq" id="WP_089895330.1">
    <property type="nucleotide sequence ID" value="NZ_FNGV01000019.1"/>
</dbReference>
<dbReference type="EMBL" id="FNGV01000019">
    <property type="protein sequence ID" value="SDN00355.1"/>
    <property type="molecule type" value="Genomic_DNA"/>
</dbReference>
<sequence>MAEVGVLMDSNENWNPTDWACADARAEIKGNAKAVLKRGIDFNANAEINVSAAAHIAKFLALDVSTGFDAKIELKAQAQILLDLFDEVGVAIRLRAEAELAAFINVGIGINISDFLELAAKNPLMMKDPIQLELLRAILNEAKFQGGVAAKAAICAMAYANISCTGRLVSKGSDGAGFYLVGDYGVGLEAGAGIQMFIKVGLENPRRMIGNCCDIAVDNTLKLVEEEIRKTNSEDVKKGIEMLWGLRAPTKIAIRTAFEIGVALSEDPNFRIKASDVTSELAKRCVNIAIEEAQPYILELILKWAMNQLRVQLGFDEATWNELLKDTDSVANLLENMPDDPFGTEGENKLNSNLKYWSDVILGFEKLAGDVTGDKSDVEFYLSMVWGATQLSLIVSYYSKNKRSNEDMETTIEPIESVSKTVEVIPPKAVSNFILTKLNQGNLSKVAIAQLLQFISSQITEKIEIFIVPDSSTYDIFSILSGGEIKDNTKDVINQVINDIGSLHLNPKNLITIDSIQKGLKWYMTEKVEKELSEVLEKDVKNTLLKKMLNEVLIKSLAYTTDYIITTVRTYDANDKTLIREACSSVLMRLISRSLVVLTDELLAYTMKETHDTLEAIGNGVGTEKSNPIFNKLIKEDSRIDRAKAETLVSEMFEISSNVFSPIDEEKRENVRNLIYNLLDGMPNLDQLKNVNNFPGKDQLLELAKHNSEVLKAYVTEFAKQVLAKLGEFILQQITDLVESGKEHAQEWKKYLEEEINKKLTEIKNELVLSIAKFETRIEESIKEQTGQVNGMLNYVIQNKDRIKNELIKKTDAHFKAKHPRLLYPAASKALNIFETPLINIIVEACTQLKNKKDFLEQLQKSKSKEEIAEMLGNKLGELVAAKFKIKIATGKKREGWKLVTTYSTYGVPSNIVQSVFITLIARMEQILVLAGNLLEAFHHYSDYIDDKSIKELKLTKANDKSEIITKLQEKIPHNAQITYVAPQDKDLALLNADGKIQVQFENVPIHFFGVDSYSVSHVLIWVNNKLIGIEKSEIVERDGKVFVSIQLSPGPNIVCVRIIDVNIEANPLIVFVDLASGLDKYDNLDSWVQSDKLKWTDNATKKMEVQFENAEKEILKLAINDY</sequence>
<accession>A0A1G9XW02</accession>
<organism evidence="1 2">
    <name type="scientific">Kriegella aquimaris</name>
    <dbReference type="NCBI Taxonomy" id="192904"/>
    <lineage>
        <taxon>Bacteria</taxon>
        <taxon>Pseudomonadati</taxon>
        <taxon>Bacteroidota</taxon>
        <taxon>Flavobacteriia</taxon>
        <taxon>Flavobacteriales</taxon>
        <taxon>Flavobacteriaceae</taxon>
        <taxon>Kriegella</taxon>
    </lineage>
</organism>
<gene>
    <name evidence="1" type="ORF">SAMN04488514_11922</name>
</gene>
<keyword evidence="2" id="KW-1185">Reference proteome</keyword>
<evidence type="ECO:0000313" key="2">
    <source>
        <dbReference type="Proteomes" id="UP000199440"/>
    </source>
</evidence>
<reference evidence="2" key="1">
    <citation type="submission" date="2016-10" db="EMBL/GenBank/DDBJ databases">
        <authorList>
            <person name="Varghese N."/>
            <person name="Submissions S."/>
        </authorList>
    </citation>
    <scope>NUCLEOTIDE SEQUENCE [LARGE SCALE GENOMIC DNA]</scope>
    <source>
        <strain evidence="2">DSM 19886</strain>
    </source>
</reference>
<dbReference type="AlphaFoldDB" id="A0A1G9XW02"/>
<protein>
    <submittedName>
        <fullName evidence="1">Uncharacterized protein</fullName>
    </submittedName>
</protein>
<evidence type="ECO:0000313" key="1">
    <source>
        <dbReference type="EMBL" id="SDN00355.1"/>
    </source>
</evidence>
<dbReference type="Proteomes" id="UP000199440">
    <property type="component" value="Unassembled WGS sequence"/>
</dbReference>
<name>A0A1G9XW02_9FLAO</name>
<proteinExistence type="predicted"/>
<dbReference type="OrthoDB" id="2526134at2"/>